<proteinExistence type="predicted"/>
<organism evidence="1 2">
    <name type="scientific">Rhizophagus irregularis (strain DAOM 197198w)</name>
    <name type="common">Glomus intraradices</name>
    <dbReference type="NCBI Taxonomy" id="1432141"/>
    <lineage>
        <taxon>Eukaryota</taxon>
        <taxon>Fungi</taxon>
        <taxon>Fungi incertae sedis</taxon>
        <taxon>Mucoromycota</taxon>
        <taxon>Glomeromycotina</taxon>
        <taxon>Glomeromycetes</taxon>
        <taxon>Glomerales</taxon>
        <taxon>Glomeraceae</taxon>
        <taxon>Rhizophagus</taxon>
    </lineage>
</organism>
<evidence type="ECO:0000313" key="1">
    <source>
        <dbReference type="EMBL" id="EXX55204.1"/>
    </source>
</evidence>
<dbReference type="EMBL" id="JEMT01028276">
    <property type="protein sequence ID" value="EXX55204.1"/>
    <property type="molecule type" value="Genomic_DNA"/>
</dbReference>
<dbReference type="AlphaFoldDB" id="A0A015JJV5"/>
<accession>A0A015JJV5</accession>
<evidence type="ECO:0000313" key="2">
    <source>
        <dbReference type="Proteomes" id="UP000022910"/>
    </source>
</evidence>
<keyword evidence="2" id="KW-1185">Reference proteome</keyword>
<comment type="caution">
    <text evidence="1">The sequence shown here is derived from an EMBL/GenBank/DDBJ whole genome shotgun (WGS) entry which is preliminary data.</text>
</comment>
<sequence>MSYFPRADDFAPAPGYDHILVGPNDFIFNHDTIQTTPPIDDTLSDIPPLHNDLEDIRPFSSPDKKYIFSTKY</sequence>
<dbReference type="Proteomes" id="UP000022910">
    <property type="component" value="Unassembled WGS sequence"/>
</dbReference>
<gene>
    <name evidence="1" type="ORF">RirG_227450</name>
</gene>
<protein>
    <submittedName>
        <fullName evidence="1">Uncharacterized protein</fullName>
    </submittedName>
</protein>
<reference evidence="1 2" key="1">
    <citation type="submission" date="2014-02" db="EMBL/GenBank/DDBJ databases">
        <title>Single nucleus genome sequencing reveals high similarity among nuclei of an endomycorrhizal fungus.</title>
        <authorList>
            <person name="Lin K."/>
            <person name="Geurts R."/>
            <person name="Zhang Z."/>
            <person name="Limpens E."/>
            <person name="Saunders D.G."/>
            <person name="Mu D."/>
            <person name="Pang E."/>
            <person name="Cao H."/>
            <person name="Cha H."/>
            <person name="Lin T."/>
            <person name="Zhou Q."/>
            <person name="Shang Y."/>
            <person name="Li Y."/>
            <person name="Ivanov S."/>
            <person name="Sharma T."/>
            <person name="Velzen R.V."/>
            <person name="Ruijter N.D."/>
            <person name="Aanen D.K."/>
            <person name="Win J."/>
            <person name="Kamoun S."/>
            <person name="Bisseling T."/>
            <person name="Huang S."/>
        </authorList>
    </citation>
    <scope>NUCLEOTIDE SEQUENCE [LARGE SCALE GENOMIC DNA]</scope>
    <source>
        <strain evidence="2">DAOM197198w</strain>
    </source>
</reference>
<name>A0A015JJV5_RHIIW</name>
<dbReference type="HOGENOM" id="CLU_2575124_0_0_1"/>